<evidence type="ECO:0000256" key="5">
    <source>
        <dbReference type="SAM" id="Phobius"/>
    </source>
</evidence>
<dbReference type="GO" id="GO:0042765">
    <property type="term" value="C:GPI-anchor transamidase complex"/>
    <property type="evidence" value="ECO:0007669"/>
    <property type="project" value="InterPro"/>
</dbReference>
<dbReference type="GO" id="GO:0006506">
    <property type="term" value="P:GPI anchor biosynthetic process"/>
    <property type="evidence" value="ECO:0007669"/>
    <property type="project" value="UniProtKB-KW"/>
</dbReference>
<keyword evidence="5" id="KW-0472">Membrane</keyword>
<protein>
    <submittedName>
        <fullName evidence="7">GPI-anchor transamidase domain containing protein</fullName>
    </submittedName>
</protein>
<comment type="caution">
    <text evidence="7">The sequence shown here is derived from an EMBL/GenBank/DDBJ whole genome shotgun (WGS) entry which is preliminary data.</text>
</comment>
<dbReference type="Gene3D" id="3.40.50.1460">
    <property type="match status" value="1"/>
</dbReference>
<evidence type="ECO:0000256" key="1">
    <source>
        <dbReference type="ARBA" id="ARBA00004687"/>
    </source>
</evidence>
<comment type="similarity">
    <text evidence="2">Belongs to the peptidase C13 family.</text>
</comment>
<keyword evidence="3" id="KW-0337">GPI-anchor biosynthesis</keyword>
<dbReference type="GO" id="GO:0006508">
    <property type="term" value="P:proteolysis"/>
    <property type="evidence" value="ECO:0007669"/>
    <property type="project" value="InterPro"/>
</dbReference>
<accession>A0AAD8PFF2</accession>
<sequence length="496" mass="57139">MLLKLILLYLLRVARCDEYLKGRICAIGPDTFGLLAKYKTALANSPSNETSTIKVADYLQSKDTISQIEVDILTKYKEVQSIIYSTSAFYYNYRHAADVFAFASVLRADGLHSRHNTLVFVTEPCLCHPTNGYPGRIYINKGIDIERYNGEIANDKDNVFTEHMYTAYRSIGLKLDHLRFILTQRFPIKYPRSSRIATKYRVELDSVGEQVDLPSQLIFLAGHGGDGYFQFQTKDTISTRDLELYMSEFYIKNPNVHSLIIIDTCQASTMMEGLNREHPLAWVASSPRSQSSFSYNANSQLTVSTIGKFTYYLVDFLKHVINGIKKRNDRASISRMSMWQLQRHLLRHCSEEKPVFHLNPSIIRNEELLAKSITSKKSQGEENDTEKDASSKHLYLGRFAFNYRIAYLNDYRWPLSIEAKGLQDTDLKYKPYQLLGIENNKILEIERKRLIAKMKECGYLKEPKRELKPWVTVVAILLFILSFGIVILQNKGTARY</sequence>
<comment type="pathway">
    <text evidence="1">Glycolipid biosynthesis; glycosylphosphatidylinositol-anchor biosynthesis.</text>
</comment>
<dbReference type="EMBL" id="JAVEPI010000001">
    <property type="protein sequence ID" value="KAK1444332.1"/>
    <property type="molecule type" value="Genomic_DNA"/>
</dbReference>
<keyword evidence="8" id="KW-1185">Reference proteome</keyword>
<feature type="chain" id="PRO_5041948425" evidence="6">
    <location>
        <begin position="17"/>
        <end position="496"/>
    </location>
</feature>
<keyword evidence="5" id="KW-1133">Transmembrane helix</keyword>
<evidence type="ECO:0000313" key="8">
    <source>
        <dbReference type="Proteomes" id="UP001230268"/>
    </source>
</evidence>
<dbReference type="PANTHER" id="PTHR48067">
    <property type="entry name" value="GPI-ANCHOR TRANSAMIDASE"/>
    <property type="match status" value="1"/>
</dbReference>
<evidence type="ECO:0000313" key="7">
    <source>
        <dbReference type="EMBL" id="KAK1444332.1"/>
    </source>
</evidence>
<feature type="transmembrane region" description="Helical" evidence="5">
    <location>
        <begin position="470"/>
        <end position="488"/>
    </location>
</feature>
<dbReference type="AlphaFoldDB" id="A0AAD8PFF2"/>
<dbReference type="PANTHER" id="PTHR48067:SF1">
    <property type="entry name" value="GPI-ANCHOR TRANSAMIDASE"/>
    <property type="match status" value="1"/>
</dbReference>
<dbReference type="GO" id="GO:0016255">
    <property type="term" value="P:attachment of GPI anchor to protein"/>
    <property type="evidence" value="ECO:0007669"/>
    <property type="project" value="InterPro"/>
</dbReference>
<evidence type="ECO:0000256" key="6">
    <source>
        <dbReference type="SAM" id="SignalP"/>
    </source>
</evidence>
<reference evidence="7" key="1">
    <citation type="submission" date="2023-08" db="EMBL/GenBank/DDBJ databases">
        <title>Draft sequence of the Babesia gibsoni genome.</title>
        <authorList>
            <person name="Yamagishi J.Y."/>
            <person name="Xuan X.X."/>
        </authorList>
    </citation>
    <scope>NUCLEOTIDE SEQUENCE</scope>
    <source>
        <strain evidence="7">Azabu</strain>
    </source>
</reference>
<organism evidence="7 8">
    <name type="scientific">Babesia gibsoni</name>
    <dbReference type="NCBI Taxonomy" id="33632"/>
    <lineage>
        <taxon>Eukaryota</taxon>
        <taxon>Sar</taxon>
        <taxon>Alveolata</taxon>
        <taxon>Apicomplexa</taxon>
        <taxon>Aconoidasida</taxon>
        <taxon>Piroplasmida</taxon>
        <taxon>Babesiidae</taxon>
        <taxon>Babesia</taxon>
    </lineage>
</organism>
<keyword evidence="4 6" id="KW-0732">Signal</keyword>
<dbReference type="InterPro" id="IPR001096">
    <property type="entry name" value="Peptidase_C13"/>
</dbReference>
<evidence type="ECO:0000256" key="4">
    <source>
        <dbReference type="ARBA" id="ARBA00022729"/>
    </source>
</evidence>
<evidence type="ECO:0000256" key="2">
    <source>
        <dbReference type="ARBA" id="ARBA00009941"/>
    </source>
</evidence>
<gene>
    <name evidence="7" type="ORF">BgAZ_102380</name>
</gene>
<dbReference type="GO" id="GO:0003923">
    <property type="term" value="F:GPI-anchor transamidase activity"/>
    <property type="evidence" value="ECO:0007669"/>
    <property type="project" value="InterPro"/>
</dbReference>
<feature type="signal peptide" evidence="6">
    <location>
        <begin position="1"/>
        <end position="16"/>
    </location>
</feature>
<dbReference type="Proteomes" id="UP001230268">
    <property type="component" value="Unassembled WGS sequence"/>
</dbReference>
<name>A0AAD8PFF2_BABGI</name>
<keyword evidence="5" id="KW-0812">Transmembrane</keyword>
<evidence type="ECO:0000256" key="3">
    <source>
        <dbReference type="ARBA" id="ARBA00022502"/>
    </source>
</evidence>
<proteinExistence type="inferred from homology"/>
<dbReference type="InterPro" id="IPR028361">
    <property type="entry name" value="GPI_transamidase"/>
</dbReference>
<dbReference type="Pfam" id="PF01650">
    <property type="entry name" value="Peptidase_C13"/>
    <property type="match status" value="1"/>
</dbReference>